<evidence type="ECO:0000259" key="2">
    <source>
        <dbReference type="Pfam" id="PF04865"/>
    </source>
</evidence>
<reference evidence="5" key="1">
    <citation type="submission" date="2019-11" db="EMBL/GenBank/DDBJ databases">
        <authorList>
            <person name="Feng L."/>
        </authorList>
    </citation>
    <scope>NUCLEOTIDE SEQUENCE</scope>
    <source>
        <strain evidence="5">CButyricumLFYP62</strain>
    </source>
</reference>
<gene>
    <name evidence="5" type="ORF">CBLFYP62_02588</name>
</gene>
<dbReference type="PANTHER" id="PTHR37829:SF3">
    <property type="entry name" value="PROTEIN JAYE-RELATED"/>
    <property type="match status" value="1"/>
</dbReference>
<protein>
    <submittedName>
        <fullName evidence="5">Baseplate J-like protein</fullName>
    </submittedName>
</protein>
<evidence type="ECO:0000256" key="1">
    <source>
        <dbReference type="ARBA" id="ARBA00038087"/>
    </source>
</evidence>
<evidence type="ECO:0000259" key="4">
    <source>
        <dbReference type="Pfam" id="PF26079"/>
    </source>
</evidence>
<dbReference type="RefSeq" id="WP_156736994.1">
    <property type="nucleotide sequence ID" value="NZ_CACRTU010000024.1"/>
</dbReference>
<dbReference type="AlphaFoldDB" id="A0A6N3FHU9"/>
<accession>A0A6N3FHU9</accession>
<name>A0A6N3FHU9_CLOBU</name>
<dbReference type="Pfam" id="PF26078">
    <property type="entry name" value="Baseplate_J_M"/>
    <property type="match status" value="1"/>
</dbReference>
<dbReference type="PANTHER" id="PTHR37829">
    <property type="entry name" value="PHAGE-LIKE ELEMENT PBSX PROTEIN XKDT"/>
    <property type="match status" value="1"/>
</dbReference>
<dbReference type="InterPro" id="IPR006949">
    <property type="entry name" value="Barrel_Baseplate_J-like"/>
</dbReference>
<feature type="domain" description="Baseplate J-like central" evidence="3">
    <location>
        <begin position="191"/>
        <end position="265"/>
    </location>
</feature>
<sequence>MSFYKSAEDFYNEMTSTIKDVDTSEHSLIYKSNMPISMELSYNSMLMDELEKKIYAKSALDNKYYDNLIKRCADMGIERNLADYASGLVTFRGTSGVTIQKNFSVATKDGRWYSTYAPVTIDSNGVAKVVVTANEKGSSYNVSVGEICSIVTEYKGVDSVTNEEEISNGTNDETYEHLYNRYDSRMKEVVTSGNPNYYKLKAQEVDGVGNVIVHECMNANKENKEGNVLLIISNSNNRKADASLIAKVEEHLEQNRFVGCKINVISVEELIINVSCKIDTESNIDTVKTNIISALNTYFNNLDSKTKYISVSKINAIITNSDSNINDVTELKLNNATNNITISEGYIPVVGTITVSEV</sequence>
<dbReference type="InterPro" id="IPR058530">
    <property type="entry name" value="Baseplate_J-like_C"/>
</dbReference>
<organism evidence="5">
    <name type="scientific">Clostridium butyricum</name>
    <dbReference type="NCBI Taxonomy" id="1492"/>
    <lineage>
        <taxon>Bacteria</taxon>
        <taxon>Bacillati</taxon>
        <taxon>Bacillota</taxon>
        <taxon>Clostridia</taxon>
        <taxon>Eubacteriales</taxon>
        <taxon>Clostridiaceae</taxon>
        <taxon>Clostridium</taxon>
    </lineage>
</organism>
<comment type="similarity">
    <text evidence="1">Belongs to the Mu gp47/PBSX XkdT family.</text>
</comment>
<feature type="domain" description="Baseplate protein J-like barrel" evidence="2">
    <location>
        <begin position="89"/>
        <end position="169"/>
    </location>
</feature>
<dbReference type="Pfam" id="PF04865">
    <property type="entry name" value="Baseplate_J"/>
    <property type="match status" value="1"/>
</dbReference>
<dbReference type="EMBL" id="CACRTU010000024">
    <property type="protein sequence ID" value="VYU51602.1"/>
    <property type="molecule type" value="Genomic_DNA"/>
</dbReference>
<dbReference type="Pfam" id="PF26079">
    <property type="entry name" value="Baseplate_J_C"/>
    <property type="match status" value="1"/>
</dbReference>
<proteinExistence type="inferred from homology"/>
<feature type="domain" description="Baseplate J-like C-terminal" evidence="4">
    <location>
        <begin position="272"/>
        <end position="356"/>
    </location>
</feature>
<dbReference type="InterPro" id="IPR058531">
    <property type="entry name" value="Baseplate_J_M"/>
</dbReference>
<evidence type="ECO:0000259" key="3">
    <source>
        <dbReference type="Pfam" id="PF26078"/>
    </source>
</evidence>
<evidence type="ECO:0000313" key="5">
    <source>
        <dbReference type="EMBL" id="VYU51602.1"/>
    </source>
</evidence>
<dbReference type="InterPro" id="IPR052399">
    <property type="entry name" value="Phage_Baseplate_Assmbl_Protein"/>
</dbReference>